<gene>
    <name evidence="2" type="ORF">C3743_39470</name>
    <name evidence="1" type="ORF">C3743_40545</name>
</gene>
<evidence type="ECO:0000313" key="1">
    <source>
        <dbReference type="EMBL" id="POZ80262.1"/>
    </source>
</evidence>
<dbReference type="AlphaFoldDB" id="A0A2S5DMF2"/>
<dbReference type="EMBL" id="PQVP01000006">
    <property type="protein sequence ID" value="POZ80262.1"/>
    <property type="molecule type" value="Genomic_DNA"/>
</dbReference>
<proteinExistence type="predicted"/>
<evidence type="ECO:0000313" key="3">
    <source>
        <dbReference type="Proteomes" id="UP000238655"/>
    </source>
</evidence>
<protein>
    <submittedName>
        <fullName evidence="1">Uncharacterized protein</fullName>
    </submittedName>
</protein>
<comment type="caution">
    <text evidence="1">The sequence shown here is derived from an EMBL/GenBank/DDBJ whole genome shotgun (WGS) entry which is preliminary data.</text>
</comment>
<dbReference type="Proteomes" id="UP000238655">
    <property type="component" value="Unassembled WGS sequence"/>
</dbReference>
<dbReference type="EMBL" id="PQVP01000005">
    <property type="protein sequence ID" value="POZ80294.1"/>
    <property type="molecule type" value="Genomic_DNA"/>
</dbReference>
<reference evidence="1 3" key="1">
    <citation type="submission" date="2018-01" db="EMBL/GenBank/DDBJ databases">
        <title>Successful Treatment of Persistent Burkholderia cepacia Bacteremia with Ceftazidime-Avibactam.</title>
        <authorList>
            <person name="Tamma P."/>
            <person name="Fan Y."/>
            <person name="Bergman Y."/>
            <person name="Sick-Samuels A."/>
            <person name="Hsu A."/>
            <person name="Timp W."/>
            <person name="Simner P."/>
        </authorList>
    </citation>
    <scope>NUCLEOTIDE SEQUENCE [LARGE SCALE GENOMIC DNA]</scope>
    <source>
        <strain evidence="1 3">170816</strain>
    </source>
</reference>
<organism evidence="1 3">
    <name type="scientific">Burkholderia contaminans</name>
    <dbReference type="NCBI Taxonomy" id="488447"/>
    <lineage>
        <taxon>Bacteria</taxon>
        <taxon>Pseudomonadati</taxon>
        <taxon>Pseudomonadota</taxon>
        <taxon>Betaproteobacteria</taxon>
        <taxon>Burkholderiales</taxon>
        <taxon>Burkholderiaceae</taxon>
        <taxon>Burkholderia</taxon>
        <taxon>Burkholderia cepacia complex</taxon>
    </lineage>
</organism>
<accession>A0A2S5DMF2</accession>
<sequence>MSDFSTIEIAPDCSIFPVAARSGESFQSKDMPDDDELSCCIGGVIDATGLFVRTDSRGRFWNPKLNGWIHLLGWNSGIELVCRFAEGRAVEVRDGYAVGIADGSGLPGAYWSPNDWVPL</sequence>
<evidence type="ECO:0000313" key="2">
    <source>
        <dbReference type="EMBL" id="POZ80294.1"/>
    </source>
</evidence>
<name>A0A2S5DMF2_9BURK</name>